<evidence type="ECO:0000313" key="2">
    <source>
        <dbReference type="Proteomes" id="UP000269352"/>
    </source>
</evidence>
<feature type="non-terminal residue" evidence="1">
    <location>
        <position position="235"/>
    </location>
</feature>
<evidence type="ECO:0008006" key="3">
    <source>
        <dbReference type="Google" id="ProtNLM"/>
    </source>
</evidence>
<proteinExistence type="predicted"/>
<evidence type="ECO:0000313" key="1">
    <source>
        <dbReference type="EMBL" id="GBR75030.1"/>
    </source>
</evidence>
<dbReference type="Gene3D" id="2.60.40.10">
    <property type="entry name" value="Immunoglobulins"/>
    <property type="match status" value="1"/>
</dbReference>
<gene>
    <name evidence="1" type="ORF">NO1_2097</name>
</gene>
<accession>A0A388TDK2</accession>
<comment type="caution">
    <text evidence="1">The sequence shown here is derived from an EMBL/GenBank/DDBJ whole genome shotgun (WGS) entry which is preliminary data.</text>
</comment>
<name>A0A388TDK2_TERA1</name>
<sequence>MNTQAEIYLTTKSIDVEVRATDNLLPVTEIIFSLDGQNWDTPNVYTELRAGYARAPTDGAQTVYARVKDAAGNWSEPASVSVIVDTTPPQHLGLLVNGWPGGAVGTVNVSINFLAEDAQAVKTVKVSYNDAYSWVEYPYGATINFRLDPAAGAKDFYLKYTDALGNESGIYHDVVFLDRAPPQNLRAQRLSPYYTNTRNVIFKLAVEDNDPVGAETIGLRNEDTQTETILPYTPS</sequence>
<dbReference type="AlphaFoldDB" id="A0A388TDK2"/>
<keyword evidence="2" id="KW-1185">Reference proteome</keyword>
<dbReference type="EMBL" id="BGZN01000135">
    <property type="protein sequence ID" value="GBR75030.1"/>
    <property type="molecule type" value="Genomic_DNA"/>
</dbReference>
<organism evidence="1 2">
    <name type="scientific">Termititenax aidoneus</name>
    <dbReference type="NCBI Taxonomy" id="2218524"/>
    <lineage>
        <taxon>Bacteria</taxon>
        <taxon>Bacillati</taxon>
        <taxon>Candidatus Margulisiibacteriota</taxon>
        <taxon>Candidatus Termititenacia</taxon>
        <taxon>Candidatus Termititenacales</taxon>
        <taxon>Candidatus Termititenacaceae</taxon>
        <taxon>Candidatus Termititenax</taxon>
    </lineage>
</organism>
<dbReference type="InterPro" id="IPR013783">
    <property type="entry name" value="Ig-like_fold"/>
</dbReference>
<reference evidence="1 2" key="1">
    <citation type="journal article" date="2019" name="ISME J.">
        <title>Genome analyses of uncultured TG2/ZB3 bacteria in 'Margulisbacteria' specifically attached to ectosymbiotic spirochetes of protists in the termite gut.</title>
        <authorList>
            <person name="Utami Y.D."/>
            <person name="Kuwahara H."/>
            <person name="Igai K."/>
            <person name="Murakami T."/>
            <person name="Sugaya K."/>
            <person name="Morikawa T."/>
            <person name="Nagura Y."/>
            <person name="Yuki M."/>
            <person name="Deevong P."/>
            <person name="Inoue T."/>
            <person name="Kihara K."/>
            <person name="Lo N."/>
            <person name="Yamada A."/>
            <person name="Ohkuma M."/>
            <person name="Hongoh Y."/>
        </authorList>
    </citation>
    <scope>NUCLEOTIDE SEQUENCE [LARGE SCALE GENOMIC DNA]</scope>
    <source>
        <strain evidence="1">NkOx7-01</strain>
    </source>
</reference>
<protein>
    <recommendedName>
        <fullName evidence="3">Bacterial Ig-like domain-containing protein</fullName>
    </recommendedName>
</protein>
<dbReference type="Proteomes" id="UP000269352">
    <property type="component" value="Unassembled WGS sequence"/>
</dbReference>